<dbReference type="InterPro" id="IPR016518">
    <property type="entry name" value="Alpha-L-fucosidase"/>
</dbReference>
<reference evidence="4 5" key="1">
    <citation type="submission" date="2018-08" db="EMBL/GenBank/DDBJ databases">
        <title>Mucilaginibacter terrae sp. nov., isolated from manganese diggings.</title>
        <authorList>
            <person name="Huang Y."/>
            <person name="Zhou Z."/>
        </authorList>
    </citation>
    <scope>NUCLEOTIDE SEQUENCE [LARGE SCALE GENOMIC DNA]</scope>
    <source>
        <strain evidence="4 5">ZH6</strain>
    </source>
</reference>
<feature type="domain" description="Alpha fucosidase A-like C-terminal" evidence="2">
    <location>
        <begin position="723"/>
        <end position="815"/>
    </location>
</feature>
<dbReference type="Gene3D" id="2.60.40.1180">
    <property type="entry name" value="Golgi alpha-mannosidase II"/>
    <property type="match status" value="1"/>
</dbReference>
<organism evidence="4 5">
    <name type="scientific">Mucilaginibacter terrenus</name>
    <dbReference type="NCBI Taxonomy" id="2482727"/>
    <lineage>
        <taxon>Bacteria</taxon>
        <taxon>Pseudomonadati</taxon>
        <taxon>Bacteroidota</taxon>
        <taxon>Sphingobacteriia</taxon>
        <taxon>Sphingobacteriales</taxon>
        <taxon>Sphingobacteriaceae</taxon>
        <taxon>Mucilaginibacter</taxon>
    </lineage>
</organism>
<dbReference type="InterPro" id="IPR049053">
    <property type="entry name" value="AFCA-like_C"/>
</dbReference>
<dbReference type="Proteomes" id="UP000260823">
    <property type="component" value="Unassembled WGS sequence"/>
</dbReference>
<dbReference type="RefSeq" id="WP_117381030.1">
    <property type="nucleotide sequence ID" value="NZ_QWDE01000001.1"/>
</dbReference>
<gene>
    <name evidence="4" type="ORF">DYU05_00440</name>
</gene>
<comment type="caution">
    <text evidence="4">The sequence shown here is derived from an EMBL/GenBank/DDBJ whole genome shotgun (WGS) entry which is preliminary data.</text>
</comment>
<keyword evidence="5" id="KW-1185">Reference proteome</keyword>
<sequence length="819" mass="91900">MKRFLCITFGFLPLIVAAQRPMKLWYKQPAKVWTEALPLGNGRLGAMVFGGVANEHLQLNESTFWTGGPIKSNVNPESPKYLAQVRDALLNKHDYKEASRLTKKMQGLFTESYLPLADIFIKQQLKDTNATKYYRDLDITTAIANTNFTADGVNYHREAFSSSPDQVMVLRLTADKPGKLNFTVNSSSLVHFTLLKEGSGELRLSGKAPVHADPSYYNPKRDHIVYQDTAKSAGMRYELLIKAINDGGTVETSNNGIVVKNATKVTLLLSAATSFNGFDHNQDKDEHRIAREYLNKAAAKGYESLRKAHISDYQKYFNRVSLNIAPGKPTPNAVLPTDERINGYTAGAYDPDYETLYFQYGRYLLISSSRPGGTAANLQGIWNNEMRPPWSSNYTININTQMNYWPAESTNLSEMHQPLFGLIKELAITGKTTAKQFYNANGWVAHHNSDIWAQSNPVGDVGNGDPKWANWAMGGNWLCQHLWEHYQFTRDRDFLQKQAYPIMKEAALFCFDWLVEDKDGYLVTAPSVSPENDYIDDEGRQGEVSVATTMDMSIIYDLFTNLIDASEQLGNDAGFRKLLIEKRNKLYPLHIGKAGNLQEWYKDFKDVDPHHRHVSHLFGLYPGKQISPIATPEFAKAALKTLEIRGDDGTGWSLAWKLNFWARLLNGNHAYQLIRELLKSNSAAQTDIHHGGGVYPNMFDSHPPFQIDGNFGGTAGMTEMLLQSQLGDIYMLPALPDAWETGTVRGLKARGNFQVDMIWVRKKLQSATILSLKGGICKVRTSGKINVKGVATKVEKTDFDYVTSFETRPGVKYSITAVN</sequence>
<name>A0A3E2NTF6_9SPHI</name>
<protein>
    <submittedName>
        <fullName evidence="4">Glycoside hydrolase family 95 protein</fullName>
    </submittedName>
</protein>
<dbReference type="PANTHER" id="PTHR31084">
    <property type="entry name" value="ALPHA-L-FUCOSIDASE 2"/>
    <property type="match status" value="1"/>
</dbReference>
<evidence type="ECO:0000313" key="5">
    <source>
        <dbReference type="Proteomes" id="UP000260823"/>
    </source>
</evidence>
<dbReference type="InterPro" id="IPR012341">
    <property type="entry name" value="6hp_glycosidase-like_sf"/>
</dbReference>
<proteinExistence type="predicted"/>
<dbReference type="GO" id="GO:0005975">
    <property type="term" value="P:carbohydrate metabolic process"/>
    <property type="evidence" value="ECO:0007669"/>
    <property type="project" value="InterPro"/>
</dbReference>
<keyword evidence="4" id="KW-0378">Hydrolase</keyword>
<dbReference type="InterPro" id="IPR027414">
    <property type="entry name" value="GH95_N_dom"/>
</dbReference>
<dbReference type="InterPro" id="IPR008928">
    <property type="entry name" value="6-hairpin_glycosidase_sf"/>
</dbReference>
<dbReference type="PIRSF" id="PIRSF007663">
    <property type="entry name" value="UCP007663"/>
    <property type="match status" value="1"/>
</dbReference>
<accession>A0A3E2NTF6</accession>
<dbReference type="InterPro" id="IPR013780">
    <property type="entry name" value="Glyco_hydro_b"/>
</dbReference>
<evidence type="ECO:0000259" key="3">
    <source>
        <dbReference type="Pfam" id="PF22124"/>
    </source>
</evidence>
<dbReference type="Pfam" id="PF14498">
    <property type="entry name" value="Glyco_hyd_65N_2"/>
    <property type="match status" value="1"/>
</dbReference>
<dbReference type="EMBL" id="QWDE01000001">
    <property type="protein sequence ID" value="RFZ84140.1"/>
    <property type="molecule type" value="Genomic_DNA"/>
</dbReference>
<dbReference type="InterPro" id="IPR054363">
    <property type="entry name" value="GH95_cat"/>
</dbReference>
<feature type="domain" description="Glycosyl hydrolase family 95 catalytic" evidence="3">
    <location>
        <begin position="301"/>
        <end position="721"/>
    </location>
</feature>
<evidence type="ECO:0000313" key="4">
    <source>
        <dbReference type="EMBL" id="RFZ84140.1"/>
    </source>
</evidence>
<dbReference type="Gene3D" id="1.50.10.10">
    <property type="match status" value="1"/>
</dbReference>
<dbReference type="AlphaFoldDB" id="A0A3E2NTF6"/>
<feature type="domain" description="Glycosyl hydrolase family 95 N-terminal" evidence="1">
    <location>
        <begin position="24"/>
        <end position="276"/>
    </location>
</feature>
<evidence type="ECO:0000259" key="1">
    <source>
        <dbReference type="Pfam" id="PF14498"/>
    </source>
</evidence>
<dbReference type="Pfam" id="PF22124">
    <property type="entry name" value="Glyco_hydro_95_cat"/>
    <property type="match status" value="1"/>
</dbReference>
<dbReference type="SUPFAM" id="SSF48208">
    <property type="entry name" value="Six-hairpin glycosidases"/>
    <property type="match status" value="1"/>
</dbReference>
<dbReference type="Pfam" id="PF21307">
    <property type="entry name" value="Glyco_hydro_95_C"/>
    <property type="match status" value="1"/>
</dbReference>
<dbReference type="GO" id="GO:0004560">
    <property type="term" value="F:alpha-L-fucosidase activity"/>
    <property type="evidence" value="ECO:0007669"/>
    <property type="project" value="InterPro"/>
</dbReference>
<dbReference type="FunFam" id="1.50.10.10:FF:000028">
    <property type="entry name" value="Alpha-L-fucosidase 2"/>
    <property type="match status" value="1"/>
</dbReference>
<dbReference type="Gene3D" id="2.70.98.50">
    <property type="entry name" value="putative glycoside hydrolase family protein from bacillus halodurans"/>
    <property type="match status" value="1"/>
</dbReference>
<evidence type="ECO:0000259" key="2">
    <source>
        <dbReference type="Pfam" id="PF21307"/>
    </source>
</evidence>
<dbReference type="PANTHER" id="PTHR31084:SF0">
    <property type="entry name" value="ALPHA-L-FUCOSIDASE 2"/>
    <property type="match status" value="1"/>
</dbReference>
<dbReference type="OrthoDB" id="9802600at2"/>